<feature type="transmembrane region" description="Helical" evidence="1">
    <location>
        <begin position="20"/>
        <end position="43"/>
    </location>
</feature>
<name>G4NN36_CHLT4</name>
<proteinExistence type="predicted"/>
<dbReference type="InterPro" id="IPR010564">
    <property type="entry name" value="DUF1137"/>
</dbReference>
<dbReference type="EMBL" id="CP002401">
    <property type="protein sequence ID" value="AEP35534.1"/>
    <property type="molecule type" value="Genomic_DNA"/>
</dbReference>
<dbReference type="AlphaFoldDB" id="G4NN36"/>
<sequence>MGTAFHLHSRNGCCFCMTKFLFHGIWCVVVLILCACVTALAVVKMGDFTNPTLVHQDSVTPAPPFLKIKKLGVRKRIISPEKQLFYCTIDKSCMELHFSNTSLHCRELLSHLTGCLQTETAERAMFFRGTGGLLNYKDYSLSVYNCCFSINTPDAELEMGKGMAEGGMKVLSLSLLKN</sequence>
<keyword evidence="1" id="KW-0812">Transmembrane</keyword>
<dbReference type="Pfam" id="PF06587">
    <property type="entry name" value="DUF1137"/>
    <property type="match status" value="1"/>
</dbReference>
<evidence type="ECO:0000313" key="2">
    <source>
        <dbReference type="EMBL" id="AEP35534.1"/>
    </source>
</evidence>
<reference evidence="2 3" key="1">
    <citation type="journal article" date="2011" name="J. Exp. Med.">
        <title>A live-attenuated chlamydial vaccine protects against trachoma in nonhuman primates.</title>
        <authorList>
            <person name="Kari L."/>
            <person name="Whitmire W.M."/>
            <person name="Olivares-Zavaleta N."/>
            <person name="Goheen M.M."/>
            <person name="Taylor L.D."/>
            <person name="Carlson J.H."/>
            <person name="Sturdevant G.L."/>
            <person name="Lu C."/>
            <person name="Bakios L.E."/>
            <person name="Randall L.B."/>
            <person name="Parnell M.J."/>
            <person name="Zhong G."/>
            <person name="Caldwell H.D."/>
        </authorList>
    </citation>
    <scope>NUCLEOTIDE SEQUENCE [LARGE SCALE GENOMIC DNA]</scope>
    <source>
        <strain evidence="2 3">A2497</strain>
    </source>
</reference>
<keyword evidence="1" id="KW-0472">Membrane</keyword>
<dbReference type="KEGG" id="cra:CTO_0710"/>
<organism evidence="2 3">
    <name type="scientific">Chlamydia trachomatis serovar A (strain A2497)</name>
    <dbReference type="NCBI Taxonomy" id="580047"/>
    <lineage>
        <taxon>Bacteria</taxon>
        <taxon>Pseudomonadati</taxon>
        <taxon>Chlamydiota</taxon>
        <taxon>Chlamydiia</taxon>
        <taxon>Chlamydiales</taxon>
        <taxon>Chlamydiaceae</taxon>
        <taxon>Chlamydia/Chlamydophila group</taxon>
        <taxon>Chlamydia</taxon>
    </lineage>
</organism>
<evidence type="ECO:0000256" key="1">
    <source>
        <dbReference type="SAM" id="Phobius"/>
    </source>
</evidence>
<evidence type="ECO:0000313" key="3">
    <source>
        <dbReference type="Proteomes" id="UP000009287"/>
    </source>
</evidence>
<accession>G4NN36</accession>
<dbReference type="Proteomes" id="UP000009287">
    <property type="component" value="Chromosome"/>
</dbReference>
<gene>
    <name evidence="2" type="ordered locus">CTO_0710</name>
</gene>
<keyword evidence="1" id="KW-1133">Transmembrane helix</keyword>
<dbReference type="PATRIC" id="fig|580047.4.peg.724"/>
<protein>
    <submittedName>
        <fullName evidence="2">Uncharacterized protein</fullName>
    </submittedName>
</protein>